<keyword evidence="3" id="KW-1185">Reference proteome</keyword>
<dbReference type="InterPro" id="IPR024399">
    <property type="entry name" value="DUF2628"/>
</dbReference>
<reference evidence="2 3" key="1">
    <citation type="submission" date="2016-10" db="EMBL/GenBank/DDBJ databases">
        <authorList>
            <person name="Varghese N."/>
            <person name="Submissions S."/>
        </authorList>
    </citation>
    <scope>NUCLEOTIDE SEQUENCE [LARGE SCALE GENOMIC DNA]</scope>
    <source>
        <strain evidence="2 3">DSM 13796</strain>
    </source>
</reference>
<feature type="transmembrane region" description="Helical" evidence="1">
    <location>
        <begin position="138"/>
        <end position="162"/>
    </location>
</feature>
<dbReference type="Proteomes" id="UP000182762">
    <property type="component" value="Unassembled WGS sequence"/>
</dbReference>
<keyword evidence="1" id="KW-1133">Transmembrane helix</keyword>
<keyword evidence="1" id="KW-0472">Membrane</keyword>
<organism evidence="2 3">
    <name type="scientific">Priestia endophytica DSM 13796</name>
    <dbReference type="NCBI Taxonomy" id="1121089"/>
    <lineage>
        <taxon>Bacteria</taxon>
        <taxon>Bacillati</taxon>
        <taxon>Bacillota</taxon>
        <taxon>Bacilli</taxon>
        <taxon>Bacillales</taxon>
        <taxon>Bacillaceae</taxon>
        <taxon>Priestia</taxon>
    </lineage>
</organism>
<feature type="transmembrane region" description="Helical" evidence="1">
    <location>
        <begin position="89"/>
        <end position="108"/>
    </location>
</feature>
<proteinExistence type="predicted"/>
<dbReference type="Pfam" id="PF10947">
    <property type="entry name" value="DUF2628"/>
    <property type="match status" value="1"/>
</dbReference>
<feature type="transmembrane region" description="Helical" evidence="1">
    <location>
        <begin position="64"/>
        <end position="83"/>
    </location>
</feature>
<evidence type="ECO:0000313" key="3">
    <source>
        <dbReference type="Proteomes" id="UP000182762"/>
    </source>
</evidence>
<evidence type="ECO:0000313" key="2">
    <source>
        <dbReference type="EMBL" id="SFQ85202.1"/>
    </source>
</evidence>
<feature type="transmembrane region" description="Helical" evidence="1">
    <location>
        <begin position="40"/>
        <end position="57"/>
    </location>
</feature>
<protein>
    <recommendedName>
        <fullName evidence="4">DUF2628 domain-containing protein</fullName>
    </recommendedName>
</protein>
<accession>A0A1I6BW96</accession>
<evidence type="ECO:0000256" key="1">
    <source>
        <dbReference type="SAM" id="Phobius"/>
    </source>
</evidence>
<name>A0A1I6BW96_9BACI</name>
<evidence type="ECO:0008006" key="4">
    <source>
        <dbReference type="Google" id="ProtNLM"/>
    </source>
</evidence>
<keyword evidence="1" id="KW-0812">Transmembrane</keyword>
<gene>
    <name evidence="2" type="ORF">SAMN02745910_04336</name>
</gene>
<dbReference type="EMBL" id="FOXX01000015">
    <property type="protein sequence ID" value="SFQ85202.1"/>
    <property type="molecule type" value="Genomic_DNA"/>
</dbReference>
<comment type="caution">
    <text evidence="2">The sequence shown here is derived from an EMBL/GenBank/DDBJ whole genome shotgun (WGS) entry which is preliminary data.</text>
</comment>
<sequence>MLDEDIIKEPVSFEEQHQVVRRNTGFYDLKWAKKFDPASGFSWNWAAFFLNTLWFAYRKMYKQFYIFCGLELIWFSLSFLVEIPLWSDVVFYLICSLVIGMCANGWYYKQVMNILSKAEELPEIRREAYFQTKGGTHIGVALGLTALAIAMFLGTGTCLSYVPTKANVKSIVSSSDEGITLEAYNDDSKWTYVEKRGRHYVVEFSGYDYAEKENVLITFNVYLDKQLYEWKDIYIDGKKLNQDDAYDYETWIEDNSSW</sequence>